<accession>A0A381ZZF5</accession>
<keyword evidence="1" id="KW-0233">DNA recombination</keyword>
<dbReference type="CDD" id="cd01189">
    <property type="entry name" value="INT_ICEBs1_C_like"/>
    <property type="match status" value="1"/>
</dbReference>
<dbReference type="GO" id="GO:0015074">
    <property type="term" value="P:DNA integration"/>
    <property type="evidence" value="ECO:0007669"/>
    <property type="project" value="InterPro"/>
</dbReference>
<evidence type="ECO:0000259" key="2">
    <source>
        <dbReference type="PROSITE" id="PS51898"/>
    </source>
</evidence>
<dbReference type="InterPro" id="IPR050090">
    <property type="entry name" value="Tyrosine_recombinase_XerCD"/>
</dbReference>
<protein>
    <recommendedName>
        <fullName evidence="2">Tyr recombinase domain-containing protein</fullName>
    </recommendedName>
</protein>
<dbReference type="PANTHER" id="PTHR30349:SF64">
    <property type="entry name" value="PROPHAGE INTEGRASE INTD-RELATED"/>
    <property type="match status" value="1"/>
</dbReference>
<evidence type="ECO:0000313" key="3">
    <source>
        <dbReference type="EMBL" id="SVA94351.1"/>
    </source>
</evidence>
<gene>
    <name evidence="3" type="ORF">METZ01_LOCUS147205</name>
</gene>
<dbReference type="GO" id="GO:0006310">
    <property type="term" value="P:DNA recombination"/>
    <property type="evidence" value="ECO:0007669"/>
    <property type="project" value="UniProtKB-KW"/>
</dbReference>
<dbReference type="Pfam" id="PF00589">
    <property type="entry name" value="Phage_integrase"/>
    <property type="match status" value="1"/>
</dbReference>
<dbReference type="InterPro" id="IPR002104">
    <property type="entry name" value="Integrase_catalytic"/>
</dbReference>
<dbReference type="InterPro" id="IPR013762">
    <property type="entry name" value="Integrase-like_cat_sf"/>
</dbReference>
<feature type="domain" description="Tyr recombinase" evidence="2">
    <location>
        <begin position="1"/>
        <end position="97"/>
    </location>
</feature>
<evidence type="ECO:0000256" key="1">
    <source>
        <dbReference type="ARBA" id="ARBA00023172"/>
    </source>
</evidence>
<dbReference type="InterPro" id="IPR011010">
    <property type="entry name" value="DNA_brk_join_enz"/>
</dbReference>
<dbReference type="SUPFAM" id="SSF56349">
    <property type="entry name" value="DNA breaking-rejoining enzymes"/>
    <property type="match status" value="1"/>
</dbReference>
<sequence>MVEFDSAYWHEGHDDYDLEKTTALQEAGWEAKDICGKAAISGIRFHDLRHTHATMLMKQGVNPKVVQERLGHSSISVTLDVYSHVVPGMQELAALAIDAALAGKKDR</sequence>
<name>A0A381ZZF5_9ZZZZ</name>
<dbReference type="Gene3D" id="1.10.443.10">
    <property type="entry name" value="Intergrase catalytic core"/>
    <property type="match status" value="1"/>
</dbReference>
<dbReference type="PROSITE" id="PS51898">
    <property type="entry name" value="TYR_RECOMBINASE"/>
    <property type="match status" value="1"/>
</dbReference>
<dbReference type="EMBL" id="UINC01023188">
    <property type="protein sequence ID" value="SVA94351.1"/>
    <property type="molecule type" value="Genomic_DNA"/>
</dbReference>
<proteinExistence type="predicted"/>
<dbReference type="AlphaFoldDB" id="A0A381ZZF5"/>
<dbReference type="PANTHER" id="PTHR30349">
    <property type="entry name" value="PHAGE INTEGRASE-RELATED"/>
    <property type="match status" value="1"/>
</dbReference>
<dbReference type="GO" id="GO:0003677">
    <property type="term" value="F:DNA binding"/>
    <property type="evidence" value="ECO:0007669"/>
    <property type="project" value="InterPro"/>
</dbReference>
<reference evidence="3" key="1">
    <citation type="submission" date="2018-05" db="EMBL/GenBank/DDBJ databases">
        <authorList>
            <person name="Lanie J.A."/>
            <person name="Ng W.-L."/>
            <person name="Kazmierczak K.M."/>
            <person name="Andrzejewski T.M."/>
            <person name="Davidsen T.M."/>
            <person name="Wayne K.J."/>
            <person name="Tettelin H."/>
            <person name="Glass J.I."/>
            <person name="Rusch D."/>
            <person name="Podicherti R."/>
            <person name="Tsui H.-C.T."/>
            <person name="Winkler M.E."/>
        </authorList>
    </citation>
    <scope>NUCLEOTIDE SEQUENCE</scope>
</reference>
<organism evidence="3">
    <name type="scientific">marine metagenome</name>
    <dbReference type="NCBI Taxonomy" id="408172"/>
    <lineage>
        <taxon>unclassified sequences</taxon>
        <taxon>metagenomes</taxon>
        <taxon>ecological metagenomes</taxon>
    </lineage>
</organism>